<dbReference type="STRING" id="344612.A1CN30"/>
<dbReference type="VEuPathDB" id="FungiDB:ACLA_099110"/>
<dbReference type="UniPathway" id="UPA00667"/>
<dbReference type="OrthoDB" id="406864at2759"/>
<dbReference type="HOGENOM" id="CLU_010060_1_0_1"/>
<dbReference type="EC" id="3.2.1.55" evidence="4"/>
<dbReference type="Pfam" id="PF06964">
    <property type="entry name" value="Alpha-L-AF_C"/>
    <property type="match status" value="1"/>
</dbReference>
<dbReference type="AlphaFoldDB" id="A1CN30"/>
<evidence type="ECO:0000313" key="10">
    <source>
        <dbReference type="EMBL" id="EAW08967.1"/>
    </source>
</evidence>
<sequence length="644" mass="70844">MRTRPCWRALEALIILGFFYGIDAQNADNIQDGRNETISTITLTVSRTGGNQSSPLLYGAMFEEMDHSGDGGIHGQLLQNNGFQGFEPGITAYKPVGGVSIIQDDLTPVSNAIISSLQVAVPFGTTGYVGFANEGYAGVPVTAATYQTSFWVMGGYSGTVTIQLVDSINGTVFATQNITVESNPQHFTFYETSLESSPAEDGKNEWQLLFDGAQVGGSFLNFGLPQLFPPTYKNRTNGLRHDVATFLEASRPRFLRFPGGNNIEGLSIADRWIWNQTIGDVVDRPGRPGNWFYPNTDALGLDEYMWWCHDMNMTPVLAVWDGKSYGGIVSGPELQPYVDDIMNELEYLTGPPNSTWGSLRAKHGREAPWSIEYVEIGNEDDLTGGCDTYPDRFTQIYNAIHSKYPNITLIASHGNPECLPAALPPGVIIDLHYYRSDDDLVAMFNQYDNVPRNQPLMVGEWGCRNTSAERGQFWTYMRGTCAEAVYMIGMERNSDVVKMSAYAPLVQNFKFTQWSPTLFGVDSSPGSLTPSTSYFVQKMFASTLGEKIVPVTSSTGFGPCYWVASRTNSTFHIKMANYQGQNQTVDVVVPETKSGTLEMISGPEYAGNLPSDVLLRPEIHNISSPYGAYSIIIPPWGVAVLAVT</sequence>
<dbReference type="EMBL" id="DS027058">
    <property type="protein sequence ID" value="EAW08967.1"/>
    <property type="molecule type" value="Genomic_DNA"/>
</dbReference>
<keyword evidence="7" id="KW-0325">Glycoprotein</keyword>
<dbReference type="GO" id="GO:0031222">
    <property type="term" value="P:arabinan catabolic process"/>
    <property type="evidence" value="ECO:0007669"/>
    <property type="project" value="UniProtKB-UniPathway"/>
</dbReference>
<dbReference type="InterPro" id="IPR017853">
    <property type="entry name" value="GH"/>
</dbReference>
<evidence type="ECO:0000256" key="2">
    <source>
        <dbReference type="ARBA" id="ARBA00004834"/>
    </source>
</evidence>
<evidence type="ECO:0000256" key="8">
    <source>
        <dbReference type="SAM" id="SignalP"/>
    </source>
</evidence>
<dbReference type="InterPro" id="IPR010720">
    <property type="entry name" value="Alpha-L-AF_C"/>
</dbReference>
<dbReference type="Pfam" id="PF22848">
    <property type="entry name" value="ASD1_dom"/>
    <property type="match status" value="1"/>
</dbReference>
<dbReference type="GO" id="GO:0046556">
    <property type="term" value="F:alpha-L-arabinofuranosidase activity"/>
    <property type="evidence" value="ECO:0007669"/>
    <property type="project" value="UniProtKB-EC"/>
</dbReference>
<feature type="chain" id="PRO_5002633258" description="non-reducing end alpha-L-arabinofuranosidase" evidence="8">
    <location>
        <begin position="25"/>
        <end position="644"/>
    </location>
</feature>
<organism evidence="10 11">
    <name type="scientific">Aspergillus clavatus (strain ATCC 1007 / CBS 513.65 / DSM 816 / NCTC 3887 / NRRL 1 / QM 1276 / 107)</name>
    <dbReference type="NCBI Taxonomy" id="344612"/>
    <lineage>
        <taxon>Eukaryota</taxon>
        <taxon>Fungi</taxon>
        <taxon>Dikarya</taxon>
        <taxon>Ascomycota</taxon>
        <taxon>Pezizomycotina</taxon>
        <taxon>Eurotiomycetes</taxon>
        <taxon>Eurotiomycetidae</taxon>
        <taxon>Eurotiales</taxon>
        <taxon>Aspergillaceae</taxon>
        <taxon>Aspergillus</taxon>
        <taxon>Aspergillus subgen. Fumigati</taxon>
    </lineage>
</organism>
<dbReference type="GeneID" id="4702275"/>
<dbReference type="PANTHER" id="PTHR31776">
    <property type="entry name" value="ALPHA-L-ARABINOFURANOSIDASE 1"/>
    <property type="match status" value="1"/>
</dbReference>
<evidence type="ECO:0000256" key="7">
    <source>
        <dbReference type="ARBA" id="ARBA00023180"/>
    </source>
</evidence>
<dbReference type="SMART" id="SM00813">
    <property type="entry name" value="Alpha-L-AF_C"/>
    <property type="match status" value="1"/>
</dbReference>
<gene>
    <name evidence="10" type="ORF">ACLA_099110</name>
</gene>
<keyword evidence="5 8" id="KW-0732">Signal</keyword>
<dbReference type="GO" id="GO:0046373">
    <property type="term" value="P:L-arabinose metabolic process"/>
    <property type="evidence" value="ECO:0007669"/>
    <property type="project" value="InterPro"/>
</dbReference>
<feature type="signal peptide" evidence="8">
    <location>
        <begin position="1"/>
        <end position="24"/>
    </location>
</feature>
<dbReference type="KEGG" id="act:ACLA_099110"/>
<name>A1CN30_ASPCL</name>
<comment type="catalytic activity">
    <reaction evidence="1">
        <text>Hydrolysis of terminal non-reducing alpha-L-arabinofuranoside residues in alpha-L-arabinosides.</text>
        <dbReference type="EC" id="3.2.1.55"/>
    </reaction>
</comment>
<comment type="similarity">
    <text evidence="3">Belongs to the glycosyl hydrolase 51 family.</text>
</comment>
<dbReference type="InterPro" id="IPR055235">
    <property type="entry name" value="ASD1_cat"/>
</dbReference>
<keyword evidence="6" id="KW-0378">Hydrolase</keyword>
<feature type="domain" description="Alpha-L-arabinofuranosidase C-terminal" evidence="9">
    <location>
        <begin position="459"/>
        <end position="637"/>
    </location>
</feature>
<evidence type="ECO:0000256" key="5">
    <source>
        <dbReference type="ARBA" id="ARBA00022729"/>
    </source>
</evidence>
<proteinExistence type="inferred from homology"/>
<dbReference type="Proteomes" id="UP000006701">
    <property type="component" value="Unassembled WGS sequence"/>
</dbReference>
<evidence type="ECO:0000256" key="6">
    <source>
        <dbReference type="ARBA" id="ARBA00022801"/>
    </source>
</evidence>
<reference evidence="10 11" key="1">
    <citation type="journal article" date="2008" name="PLoS Genet.">
        <title>Genomic islands in the pathogenic filamentous fungus Aspergillus fumigatus.</title>
        <authorList>
            <person name="Fedorova N.D."/>
            <person name="Khaldi N."/>
            <person name="Joardar V.S."/>
            <person name="Maiti R."/>
            <person name="Amedeo P."/>
            <person name="Anderson M.J."/>
            <person name="Crabtree J."/>
            <person name="Silva J.C."/>
            <person name="Badger J.H."/>
            <person name="Albarraq A."/>
            <person name="Angiuoli S."/>
            <person name="Bussey H."/>
            <person name="Bowyer P."/>
            <person name="Cotty P.J."/>
            <person name="Dyer P.S."/>
            <person name="Egan A."/>
            <person name="Galens K."/>
            <person name="Fraser-Liggett C.M."/>
            <person name="Haas B.J."/>
            <person name="Inman J.M."/>
            <person name="Kent R."/>
            <person name="Lemieux S."/>
            <person name="Malavazi I."/>
            <person name="Orvis J."/>
            <person name="Roemer T."/>
            <person name="Ronning C.M."/>
            <person name="Sundaram J.P."/>
            <person name="Sutton G."/>
            <person name="Turner G."/>
            <person name="Venter J.C."/>
            <person name="White O.R."/>
            <person name="Whitty B.R."/>
            <person name="Youngman P."/>
            <person name="Wolfe K.H."/>
            <person name="Goldman G.H."/>
            <person name="Wortman J.R."/>
            <person name="Jiang B."/>
            <person name="Denning D.W."/>
            <person name="Nierman W.C."/>
        </authorList>
    </citation>
    <scope>NUCLEOTIDE SEQUENCE [LARGE SCALE GENOMIC DNA]</scope>
    <source>
        <strain evidence="11">ATCC 1007 / CBS 513.65 / DSM 816 / NCTC 3887 / NRRL 1</strain>
    </source>
</reference>
<protein>
    <recommendedName>
        <fullName evidence="4">non-reducing end alpha-L-arabinofuranosidase</fullName>
        <ecNumber evidence="4">3.2.1.55</ecNumber>
    </recommendedName>
</protein>
<dbReference type="PANTHER" id="PTHR31776:SF0">
    <property type="entry name" value="ALPHA-L-ARABINOFURANOSIDASE 1"/>
    <property type="match status" value="1"/>
</dbReference>
<dbReference type="RefSeq" id="XP_001270393.1">
    <property type="nucleotide sequence ID" value="XM_001270392.1"/>
</dbReference>
<dbReference type="eggNOG" id="ENOG502QQEX">
    <property type="taxonomic scope" value="Eukaryota"/>
</dbReference>
<evidence type="ECO:0000313" key="11">
    <source>
        <dbReference type="Proteomes" id="UP000006701"/>
    </source>
</evidence>
<evidence type="ECO:0000256" key="3">
    <source>
        <dbReference type="ARBA" id="ARBA00007186"/>
    </source>
</evidence>
<comment type="pathway">
    <text evidence="2">Glycan metabolism; L-arabinan degradation.</text>
</comment>
<evidence type="ECO:0000259" key="9">
    <source>
        <dbReference type="SMART" id="SM00813"/>
    </source>
</evidence>
<dbReference type="SUPFAM" id="SSF51445">
    <property type="entry name" value="(Trans)glycosidases"/>
    <property type="match status" value="1"/>
</dbReference>
<evidence type="ECO:0000256" key="1">
    <source>
        <dbReference type="ARBA" id="ARBA00001462"/>
    </source>
</evidence>
<dbReference type="OMA" id="PGRESDW"/>
<accession>A1CN30</accession>
<evidence type="ECO:0000256" key="4">
    <source>
        <dbReference type="ARBA" id="ARBA00012670"/>
    </source>
</evidence>
<keyword evidence="11" id="KW-1185">Reference proteome</keyword>
<dbReference type="Gene3D" id="3.20.20.80">
    <property type="entry name" value="Glycosidases"/>
    <property type="match status" value="1"/>
</dbReference>
<dbReference type="InterPro" id="IPR051563">
    <property type="entry name" value="Glycosyl_Hydrolase_51"/>
</dbReference>